<gene>
    <name evidence="2" type="ORF">MCOR_10105</name>
</gene>
<evidence type="ECO:0000313" key="2">
    <source>
        <dbReference type="EMBL" id="CAC5371764.1"/>
    </source>
</evidence>
<accession>A0A6J8AT84</accession>
<dbReference type="OrthoDB" id="406096at2759"/>
<dbReference type="AlphaFoldDB" id="A0A6J8AT84"/>
<proteinExistence type="predicted"/>
<dbReference type="Proteomes" id="UP000507470">
    <property type="component" value="Unassembled WGS sequence"/>
</dbReference>
<reference evidence="2 3" key="1">
    <citation type="submission" date="2020-06" db="EMBL/GenBank/DDBJ databases">
        <authorList>
            <person name="Li R."/>
            <person name="Bekaert M."/>
        </authorList>
    </citation>
    <scope>NUCLEOTIDE SEQUENCE [LARGE SCALE GENOMIC DNA]</scope>
    <source>
        <strain evidence="3">wild</strain>
    </source>
</reference>
<evidence type="ECO:0008006" key="4">
    <source>
        <dbReference type="Google" id="ProtNLM"/>
    </source>
</evidence>
<protein>
    <recommendedName>
        <fullName evidence="4">EB domain-containing protein</fullName>
    </recommendedName>
</protein>
<organism evidence="2 3">
    <name type="scientific">Mytilus coruscus</name>
    <name type="common">Sea mussel</name>
    <dbReference type="NCBI Taxonomy" id="42192"/>
    <lineage>
        <taxon>Eukaryota</taxon>
        <taxon>Metazoa</taxon>
        <taxon>Spiralia</taxon>
        <taxon>Lophotrochozoa</taxon>
        <taxon>Mollusca</taxon>
        <taxon>Bivalvia</taxon>
        <taxon>Autobranchia</taxon>
        <taxon>Pteriomorphia</taxon>
        <taxon>Mytilida</taxon>
        <taxon>Mytiloidea</taxon>
        <taxon>Mytilidae</taxon>
        <taxon>Mytilinae</taxon>
        <taxon>Mytilus</taxon>
    </lineage>
</organism>
<name>A0A6J8AT84_MYTCO</name>
<dbReference type="EMBL" id="CACVKT020001800">
    <property type="protein sequence ID" value="CAC5371764.1"/>
    <property type="molecule type" value="Genomic_DNA"/>
</dbReference>
<feature type="chain" id="PRO_5027119679" description="EB domain-containing protein" evidence="1">
    <location>
        <begin position="20"/>
        <end position="167"/>
    </location>
</feature>
<evidence type="ECO:0000256" key="1">
    <source>
        <dbReference type="SAM" id="SignalP"/>
    </source>
</evidence>
<keyword evidence="3" id="KW-1185">Reference proteome</keyword>
<keyword evidence="1" id="KW-0732">Signal</keyword>
<feature type="signal peptide" evidence="1">
    <location>
        <begin position="1"/>
        <end position="19"/>
    </location>
</feature>
<sequence length="167" mass="19020">MLPSCNMLLFFLLWITAYGNTLTIRSTVNSTDLDSEIFTEKISNDTCTNSNECGGKLLCEDGVCQCPIDLFWNGSKCIFKHFDGHSCSSSIECAENLECRESRCQCLESQYWENSKCSPKKDEHALCNSSLECKATLQCKTNHCVCCEQDFWNGQFCEKSKNHSRYH</sequence>
<evidence type="ECO:0000313" key="3">
    <source>
        <dbReference type="Proteomes" id="UP000507470"/>
    </source>
</evidence>